<proteinExistence type="predicted"/>
<dbReference type="EMBL" id="MK820635">
    <property type="protein sequence ID" value="QCW06959.1"/>
    <property type="molecule type" value="Genomic_DNA"/>
</dbReference>
<accession>A0A4Y5MZY9</accession>
<dbReference type="InterPro" id="IPR004860">
    <property type="entry name" value="LAGLIDADG_dom"/>
</dbReference>
<dbReference type="GO" id="GO:0004519">
    <property type="term" value="F:endonuclease activity"/>
    <property type="evidence" value="ECO:0007669"/>
    <property type="project" value="InterPro"/>
</dbReference>
<feature type="domain" description="Homing endonuclease LAGLIDADG" evidence="1">
    <location>
        <begin position="2"/>
        <end position="72"/>
    </location>
</feature>
<organism evidence="2">
    <name type="scientific">Orbilia brochopaga</name>
    <dbReference type="NCBI Taxonomy" id="3140254"/>
    <lineage>
        <taxon>Eukaryota</taxon>
        <taxon>Fungi</taxon>
        <taxon>Dikarya</taxon>
        <taxon>Ascomycota</taxon>
        <taxon>Pezizomycotina</taxon>
        <taxon>Orbiliomycetes</taxon>
        <taxon>Orbiliales</taxon>
        <taxon>Orbiliaceae</taxon>
        <taxon>Orbilia</taxon>
    </lineage>
</organism>
<evidence type="ECO:0000259" key="1">
    <source>
        <dbReference type="Pfam" id="PF00961"/>
    </source>
</evidence>
<dbReference type="GO" id="GO:0005739">
    <property type="term" value="C:mitochondrion"/>
    <property type="evidence" value="ECO:0007669"/>
    <property type="project" value="UniProtKB-ARBA"/>
</dbReference>
<reference evidence="2" key="1">
    <citation type="submission" date="2019-04" db="EMBL/GenBank/DDBJ databases">
        <authorList>
            <person name="Yu Z."/>
            <person name="Deng C."/>
        </authorList>
    </citation>
    <scope>NUCLEOTIDE SEQUENCE</scope>
</reference>
<name>A0A4Y5MZY9_9PEZI</name>
<dbReference type="InterPro" id="IPR027434">
    <property type="entry name" value="Homing_endonucl"/>
</dbReference>
<dbReference type="PANTHER" id="PTHR36181">
    <property type="entry name" value="INTRON-ENCODED ENDONUCLEASE AI3-RELATED"/>
    <property type="match status" value="1"/>
</dbReference>
<dbReference type="InterPro" id="IPR051289">
    <property type="entry name" value="LAGLIDADG_Endonuclease"/>
</dbReference>
<keyword evidence="2" id="KW-0496">Mitochondrion</keyword>
<dbReference type="SUPFAM" id="SSF55608">
    <property type="entry name" value="Homing endonucleases"/>
    <property type="match status" value="1"/>
</dbReference>
<evidence type="ECO:0000313" key="2">
    <source>
        <dbReference type="EMBL" id="QCW06959.1"/>
    </source>
</evidence>
<geneLocation type="mitochondrion" evidence="2"/>
<dbReference type="PANTHER" id="PTHR36181:SF4">
    <property type="entry name" value="LAGLIDADG ENDONUCLEASE"/>
    <property type="match status" value="1"/>
</dbReference>
<sequence length="131" mass="15023">MFFKVSQHISDKVLLENFISFLDCGIVNSDNSNALKFIVTKFSDINEKIIPFLKITLILGVKFLDFDSWCQVAEIMKTKGHLIPKGLDNIMDIKLTMNSNRIIDTLADLDFKDSNDSDAFDLADNYFSFWI</sequence>
<dbReference type="Pfam" id="PF00961">
    <property type="entry name" value="LAGLIDADG_1"/>
    <property type="match status" value="1"/>
</dbReference>
<dbReference type="AlphaFoldDB" id="A0A4Y5MZY9"/>
<gene>
    <name evidence="2" type="primary">orf131</name>
</gene>
<protein>
    <recommendedName>
        <fullName evidence="1">Homing endonuclease LAGLIDADG domain-containing protein</fullName>
    </recommendedName>
</protein>
<dbReference type="Gene3D" id="3.10.28.10">
    <property type="entry name" value="Homing endonucleases"/>
    <property type="match status" value="1"/>
</dbReference>